<evidence type="ECO:0000313" key="2">
    <source>
        <dbReference type="EMBL" id="CAN70470.1"/>
    </source>
</evidence>
<feature type="compositionally biased region" description="Basic and acidic residues" evidence="1">
    <location>
        <begin position="232"/>
        <end position="244"/>
    </location>
</feature>
<dbReference type="AlphaFoldDB" id="A5BRK0"/>
<protein>
    <submittedName>
        <fullName evidence="2">Uncharacterized protein</fullName>
    </submittedName>
</protein>
<reference evidence="2" key="1">
    <citation type="journal article" date="2007" name="PLoS ONE">
        <title>The first genome sequence of an elite grapevine cultivar (Pinot noir Vitis vinifera L.): coping with a highly heterozygous genome.</title>
        <authorList>
            <person name="Velasco R."/>
            <person name="Zharkikh A."/>
            <person name="Troggio M."/>
            <person name="Cartwright D.A."/>
            <person name="Cestaro A."/>
            <person name="Pruss D."/>
            <person name="Pindo M."/>
            <person name="FitzGerald L.M."/>
            <person name="Vezzulli S."/>
            <person name="Reid J."/>
            <person name="Malacarne G."/>
            <person name="Iliev D."/>
            <person name="Coppola G."/>
            <person name="Wardell B."/>
            <person name="Micheletti D."/>
            <person name="Macalma T."/>
            <person name="Facci M."/>
            <person name="Mitchell J.T."/>
            <person name="Perazzolli M."/>
            <person name="Eldredge G."/>
            <person name="Gatto P."/>
            <person name="Oyzerski R."/>
            <person name="Moretto M."/>
            <person name="Gutin N."/>
            <person name="Stefanini M."/>
            <person name="Chen Y."/>
            <person name="Segala C."/>
            <person name="Davenport C."/>
            <person name="Dematte L."/>
            <person name="Mraz A."/>
            <person name="Battilana J."/>
            <person name="Stormo K."/>
            <person name="Costa F."/>
            <person name="Tao Q."/>
            <person name="Si-Ammour A."/>
            <person name="Harkins T."/>
            <person name="Lackey A."/>
            <person name="Perbost C."/>
            <person name="Taillon B."/>
            <person name="Stella A."/>
            <person name="Solovyev V."/>
            <person name="Fawcett J.A."/>
            <person name="Sterck L."/>
            <person name="Vandepoele K."/>
            <person name="Grando S.M."/>
            <person name="Toppo S."/>
            <person name="Moser C."/>
            <person name="Lanchbury J."/>
            <person name="Bogden R."/>
            <person name="Skolnick M."/>
            <person name="Sgaramella V."/>
            <person name="Bhatnagar S.K."/>
            <person name="Fontana P."/>
            <person name="Gutin A."/>
            <person name="Van de Peer Y."/>
            <person name="Salamini F."/>
            <person name="Viola R."/>
        </authorList>
    </citation>
    <scope>NUCLEOTIDE SEQUENCE</scope>
</reference>
<feature type="region of interest" description="Disordered" evidence="1">
    <location>
        <begin position="214"/>
        <end position="272"/>
    </location>
</feature>
<dbReference type="EMBL" id="AM468473">
    <property type="protein sequence ID" value="CAN70470.1"/>
    <property type="molecule type" value="Genomic_DNA"/>
</dbReference>
<name>A5BRK0_VITVI</name>
<feature type="compositionally biased region" description="Polar residues" evidence="1">
    <location>
        <begin position="214"/>
        <end position="230"/>
    </location>
</feature>
<sequence length="492" mass="55255">MWMSVWPNFQLGFLSSGGLHCWLINELHGLSFNKVGWLGFGLLQGTCCIVSASSPSSGLGIERHFFWIPYSSRNLLRLAGDLRGGRRGDDVYILESEEEEEREKTFSWLGSVDHLLVEDRSGDIETMKSYCPSAVHGTSKGPVSGKRVDKDETTKEEISSAILMTRNLKYRKDFKLIKDEKESSIDVNNPSSEVTESIKLNKSTLLCHPQLNASGWDQTTAQPSQYTTPSDLMEKESSTKEIEQTFRGMKFMQEDEKTQSGEDSEDDDSDKIQPFQVALRGDSDTTEMMAQFSHGSTNREGADYLNSVSFFGTNFQEISPYCGQSESKYTKNNIVMPVLSRLQQMSQQVDYLLKRPISMKSGRPGFELLRLATVAKNAGLYFTEQALFVYFTNMVLPASYSQEATSDEKFAMAAEPFEKPLILSRVGNNKDEVLGRGGVQFLYSMWTKGSPRKSIVNIVLASFSQSPDVQWLDKAYGLWIASSCIFCFEEIG</sequence>
<evidence type="ECO:0000256" key="1">
    <source>
        <dbReference type="SAM" id="MobiDB-lite"/>
    </source>
</evidence>
<gene>
    <name evidence="2" type="ORF">VITISV_020804</name>
</gene>
<dbReference type="ExpressionAtlas" id="A5BRK0">
    <property type="expression patterns" value="baseline and differential"/>
</dbReference>
<proteinExistence type="predicted"/>
<accession>A5BRK0</accession>
<organism evidence="2">
    <name type="scientific">Vitis vinifera</name>
    <name type="common">Grape</name>
    <dbReference type="NCBI Taxonomy" id="29760"/>
    <lineage>
        <taxon>Eukaryota</taxon>
        <taxon>Viridiplantae</taxon>
        <taxon>Streptophyta</taxon>
        <taxon>Embryophyta</taxon>
        <taxon>Tracheophyta</taxon>
        <taxon>Spermatophyta</taxon>
        <taxon>Magnoliopsida</taxon>
        <taxon>eudicotyledons</taxon>
        <taxon>Gunneridae</taxon>
        <taxon>Pentapetalae</taxon>
        <taxon>rosids</taxon>
        <taxon>Vitales</taxon>
        <taxon>Vitaceae</taxon>
        <taxon>Viteae</taxon>
        <taxon>Vitis</taxon>
    </lineage>
</organism>